<protein>
    <submittedName>
        <fullName evidence="2">DUF2344 domain-containing protein</fullName>
    </submittedName>
</protein>
<feature type="non-terminal residue" evidence="2">
    <location>
        <position position="1"/>
    </location>
</feature>
<dbReference type="InterPro" id="IPR018768">
    <property type="entry name" value="DUF2344"/>
</dbReference>
<dbReference type="NCBIfam" id="TIGR03936">
    <property type="entry name" value="sam_1_link_chp"/>
    <property type="match status" value="1"/>
</dbReference>
<comment type="caution">
    <text evidence="2">The sequence shown here is derived from an EMBL/GenBank/DDBJ whole genome shotgun (WGS) entry which is preliminary data.</text>
</comment>
<dbReference type="AlphaFoldDB" id="A0A7C0WSV8"/>
<dbReference type="PANTHER" id="PTHR42731:SF1">
    <property type="entry name" value="RADICAL SAM DOMAIN PROTEIN"/>
    <property type="match status" value="1"/>
</dbReference>
<dbReference type="PANTHER" id="PTHR42731">
    <property type="entry name" value="SLL1084 PROTEIN"/>
    <property type="match status" value="1"/>
</dbReference>
<dbReference type="Proteomes" id="UP000886355">
    <property type="component" value="Unassembled WGS sequence"/>
</dbReference>
<gene>
    <name evidence="2" type="ORF">ENG14_06440</name>
</gene>
<sequence>FQWCGQISRDEVERKLDYLKGRLRRFRGVKVKWHHPGQSLWEAVLSRGDRRLARVVLKAWKKGARLDGWTELFKEEVWKEAIREEGMDPHALATRIYDLGDPLPWDHLSSGVSKKYLIREYEKAKMEEYTEDCRWGHCTGCGVCDLEKVSPEVWQSLEYPETVIVDSAKSANCSATTQLYWYTFVYRKLGRARFYSQTDIQRVFSRALRRTSVPVAYSQGFHPLPRISFDDALPVGMESLCERGWVALVEPVEASEFVEKWNRTIPEELRIVEMIAYVGKPVKAPPQWIVYRIEGIKRNEVLRLMDAFKNRERWNIILKRKKGIKEVSADRVIMEIIQVDDDIVDVTVRGGDAPVVRPADILSSIGLSQEEIAQMSIVKISAPL</sequence>
<reference evidence="2" key="1">
    <citation type="journal article" date="2020" name="mSystems">
        <title>Genome- and Community-Level Interaction Insights into Carbon Utilization and Element Cycling Functions of Hydrothermarchaeota in Hydrothermal Sediment.</title>
        <authorList>
            <person name="Zhou Z."/>
            <person name="Liu Y."/>
            <person name="Xu W."/>
            <person name="Pan J."/>
            <person name="Luo Z.H."/>
            <person name="Li M."/>
        </authorList>
    </citation>
    <scope>NUCLEOTIDE SEQUENCE [LARGE SCALE GENOMIC DNA]</scope>
    <source>
        <strain evidence="2">HyVt-19</strain>
    </source>
</reference>
<proteinExistence type="predicted"/>
<evidence type="ECO:0000313" key="2">
    <source>
        <dbReference type="EMBL" id="HDL90524.1"/>
    </source>
</evidence>
<feature type="domain" description="DUF2344" evidence="1">
    <location>
        <begin position="183"/>
        <end position="358"/>
    </location>
</feature>
<accession>A0A7C0WSV8</accession>
<name>A0A7C0WSV8_9BACT</name>
<dbReference type="Pfam" id="PF10105">
    <property type="entry name" value="DUF2344"/>
    <property type="match status" value="1"/>
</dbReference>
<dbReference type="EMBL" id="DQZW01000303">
    <property type="protein sequence ID" value="HDL90524.1"/>
    <property type="molecule type" value="Genomic_DNA"/>
</dbReference>
<organism evidence="2">
    <name type="scientific">Thermodesulforhabdus norvegica</name>
    <dbReference type="NCBI Taxonomy" id="39841"/>
    <lineage>
        <taxon>Bacteria</taxon>
        <taxon>Pseudomonadati</taxon>
        <taxon>Thermodesulfobacteriota</taxon>
        <taxon>Syntrophobacteria</taxon>
        <taxon>Syntrophobacterales</taxon>
        <taxon>Thermodesulforhabdaceae</taxon>
        <taxon>Thermodesulforhabdus</taxon>
    </lineage>
</organism>
<evidence type="ECO:0000259" key="1">
    <source>
        <dbReference type="Pfam" id="PF10105"/>
    </source>
</evidence>